<feature type="compositionally biased region" description="Polar residues" evidence="4">
    <location>
        <begin position="680"/>
        <end position="706"/>
    </location>
</feature>
<keyword evidence="2" id="KW-0547">Nucleotide-binding</keyword>
<dbReference type="Gene3D" id="3.30.200.20">
    <property type="entry name" value="Phosphorylase Kinase, domain 1"/>
    <property type="match status" value="1"/>
</dbReference>
<dbReference type="Gene3D" id="1.10.510.10">
    <property type="entry name" value="Transferase(Phosphotransferase) domain 1"/>
    <property type="match status" value="1"/>
</dbReference>
<feature type="region of interest" description="Disordered" evidence="4">
    <location>
        <begin position="621"/>
        <end position="652"/>
    </location>
</feature>
<feature type="compositionally biased region" description="Pro residues" evidence="4">
    <location>
        <begin position="991"/>
        <end position="1005"/>
    </location>
</feature>
<keyword evidence="5" id="KW-1133">Transmembrane helix</keyword>
<feature type="region of interest" description="Disordered" evidence="4">
    <location>
        <begin position="777"/>
        <end position="803"/>
    </location>
</feature>
<dbReference type="SMART" id="SM00220">
    <property type="entry name" value="S_TKc"/>
    <property type="match status" value="1"/>
</dbReference>
<keyword evidence="1" id="KW-0723">Serine/threonine-protein kinase</keyword>
<dbReference type="OrthoDB" id="2158884at2759"/>
<dbReference type="InterPro" id="IPR000719">
    <property type="entry name" value="Prot_kinase_dom"/>
</dbReference>
<dbReference type="PANTHER" id="PTHR24055">
    <property type="entry name" value="MITOGEN-ACTIVATED PROTEIN KINASE"/>
    <property type="match status" value="1"/>
</dbReference>
<dbReference type="GO" id="GO:0005524">
    <property type="term" value="F:ATP binding"/>
    <property type="evidence" value="ECO:0007669"/>
    <property type="project" value="UniProtKB-KW"/>
</dbReference>
<feature type="compositionally biased region" description="Low complexity" evidence="4">
    <location>
        <begin position="511"/>
        <end position="542"/>
    </location>
</feature>
<organism evidence="7 8">
    <name type="scientific">Crucibulum laeve</name>
    <dbReference type="NCBI Taxonomy" id="68775"/>
    <lineage>
        <taxon>Eukaryota</taxon>
        <taxon>Fungi</taxon>
        <taxon>Dikarya</taxon>
        <taxon>Basidiomycota</taxon>
        <taxon>Agaricomycotina</taxon>
        <taxon>Agaricomycetes</taxon>
        <taxon>Agaricomycetidae</taxon>
        <taxon>Agaricales</taxon>
        <taxon>Agaricineae</taxon>
        <taxon>Nidulariaceae</taxon>
        <taxon>Crucibulum</taxon>
    </lineage>
</organism>
<evidence type="ECO:0000259" key="6">
    <source>
        <dbReference type="PROSITE" id="PS50011"/>
    </source>
</evidence>
<feature type="compositionally biased region" description="Polar residues" evidence="4">
    <location>
        <begin position="793"/>
        <end position="803"/>
    </location>
</feature>
<feature type="region of interest" description="Disordered" evidence="4">
    <location>
        <begin position="80"/>
        <end position="107"/>
    </location>
</feature>
<dbReference type="PROSITE" id="PS00108">
    <property type="entry name" value="PROTEIN_KINASE_ST"/>
    <property type="match status" value="1"/>
</dbReference>
<dbReference type="InterPro" id="IPR011009">
    <property type="entry name" value="Kinase-like_dom_sf"/>
</dbReference>
<keyword evidence="7" id="KW-0808">Transferase</keyword>
<feature type="region of interest" description="Disordered" evidence="4">
    <location>
        <begin position="1038"/>
        <end position="1094"/>
    </location>
</feature>
<dbReference type="GO" id="GO:0004674">
    <property type="term" value="F:protein serine/threonine kinase activity"/>
    <property type="evidence" value="ECO:0007669"/>
    <property type="project" value="UniProtKB-KW"/>
</dbReference>
<keyword evidence="7" id="KW-0418">Kinase</keyword>
<dbReference type="CDD" id="cd07830">
    <property type="entry name" value="STKc_MAK_like"/>
    <property type="match status" value="1"/>
</dbReference>
<dbReference type="EMBL" id="ML213595">
    <property type="protein sequence ID" value="TFK41165.1"/>
    <property type="molecule type" value="Genomic_DNA"/>
</dbReference>
<feature type="domain" description="Protein kinase" evidence="6">
    <location>
        <begin position="137"/>
        <end position="481"/>
    </location>
</feature>
<feature type="region of interest" description="Disordered" evidence="4">
    <location>
        <begin position="494"/>
        <end position="586"/>
    </location>
</feature>
<feature type="compositionally biased region" description="Low complexity" evidence="4">
    <location>
        <begin position="934"/>
        <end position="950"/>
    </location>
</feature>
<feature type="compositionally biased region" description="Pro residues" evidence="4">
    <location>
        <begin position="88"/>
        <end position="103"/>
    </location>
</feature>
<evidence type="ECO:0000256" key="1">
    <source>
        <dbReference type="ARBA" id="ARBA00022527"/>
    </source>
</evidence>
<keyword evidence="8" id="KW-1185">Reference proteome</keyword>
<feature type="region of interest" description="Disordered" evidence="4">
    <location>
        <begin position="671"/>
        <end position="739"/>
    </location>
</feature>
<dbReference type="InterPro" id="IPR008271">
    <property type="entry name" value="Ser/Thr_kinase_AS"/>
</dbReference>
<keyword evidence="5" id="KW-0812">Transmembrane</keyword>
<evidence type="ECO:0000256" key="5">
    <source>
        <dbReference type="SAM" id="Phobius"/>
    </source>
</evidence>
<dbReference type="PROSITE" id="PS50011">
    <property type="entry name" value="PROTEIN_KINASE_DOM"/>
    <property type="match status" value="1"/>
</dbReference>
<dbReference type="Pfam" id="PF00069">
    <property type="entry name" value="Pkinase"/>
    <property type="match status" value="1"/>
</dbReference>
<proteinExistence type="predicted"/>
<dbReference type="STRING" id="68775.A0A5C3M913"/>
<evidence type="ECO:0000313" key="8">
    <source>
        <dbReference type="Proteomes" id="UP000308652"/>
    </source>
</evidence>
<keyword evidence="5" id="KW-0472">Membrane</keyword>
<name>A0A5C3M913_9AGAR</name>
<feature type="compositionally biased region" description="Basic and acidic residues" evidence="4">
    <location>
        <begin position="708"/>
        <end position="739"/>
    </location>
</feature>
<protein>
    <submittedName>
        <fullName evidence="7">Kinase-like domain-containing protein</fullName>
    </submittedName>
</protein>
<sequence length="1094" mass="120296">MAARVEWVFVLCSAVCFAFCVCFACFLSLAFVSQPRRRPAHPAPSPPILIFYAVLNSPFPYTHPPQSLGNARRIMYAPSQNVHNPHHNIPPPQQQPHRNPPNNIPKDPVNVVGIPSVSIQNNRLVVGSSQSSSPRSYTLLKVLGDGSFGTVWLCDWHGTLPPNTPLSPMQCGAGARPDWVGKRLVAVKRMKKKWEGGWDECQKLKELESLRAIPFHPNIIPLYDFFLLPDSKELYFVFESMEGNLYHLIKARKGRAFAGGLVSSIFRQIVSGLDHIHASGYFHRDMKPENVLVTTTGLFDYTSVSPIAPPNAPKEKDVVAIIKLADFGLARETISRPPYTEYVSTRWYRAPEVLLLSRNYSNPVDMWALGTIMAELVNLRPLFPGSDQVDQVARICEILGDPCDDYGIDAHGSPVGGGPWSKGIKLAEAVGFQFPKIEPKDIYSLFERTVPVSLIHCIRDLLRYDPDKRLTSRQCLEHQYLLETTHRNNIPLAPGLRVATSHPPPQLTNGHSSHTLSSLSPRSVPPSHSHSHSSFPDPSSNHRSPYQYATAPTQYGSIGQDGRYTQPPAANVWGDANGHHPHAQQVDYPMDISPQQEHPDHFLNGHAADVHGSPMVQEYPERPHIPQGSIQDPMNGHVGLPQPSNKLGKLSSIGKKSSKWGFGMFGGDKHQVLPPVDENAASSTPSLKRTQSSSTDASGQDASPIQENHARSVGDLKKLNKKEAERLQREAEKQRRQLKEKMNREQARAVMQKRNQVLQKTAVDDIEWVGGSEQRVGFTEKGKQAESGPIRYPNQSNGGNHPPSATVQAAAGKFGEATDWRMGTERFAKARRREYDDDHSMSSSEVHSIGRMSSISFATVDSDPGPSRIRNRPSLFGISRMTSMSSLRTSFDDFPASARSSNSFSLEGQLANDFRTQASVAGNLPGSLSPPPMQMLSLSPNASPSLSPSSPWIPKDPLMSHRDQPPTYITMPPNGQNGFHNSLDYHAQPHGHPPSPYAPPSPYSHPPSSGHTPKSAKSAINPIFKVVSYKWDSVDGLVPDDSGDFVQPPLPPSTGNQLSPPNALPPFSQLEAVAGGEYPPPLSPMSFVTPTEDT</sequence>
<dbReference type="InterPro" id="IPR050117">
    <property type="entry name" value="MAPK"/>
</dbReference>
<dbReference type="Proteomes" id="UP000308652">
    <property type="component" value="Unassembled WGS sequence"/>
</dbReference>
<feature type="region of interest" description="Disordered" evidence="4">
    <location>
        <begin position="921"/>
        <end position="1016"/>
    </location>
</feature>
<accession>A0A5C3M913</accession>
<evidence type="ECO:0000256" key="4">
    <source>
        <dbReference type="SAM" id="MobiDB-lite"/>
    </source>
</evidence>
<evidence type="ECO:0000313" key="7">
    <source>
        <dbReference type="EMBL" id="TFK41165.1"/>
    </source>
</evidence>
<gene>
    <name evidence="7" type="ORF">BDQ12DRAFT_767931</name>
</gene>
<dbReference type="AlphaFoldDB" id="A0A5C3M913"/>
<dbReference type="SUPFAM" id="SSF56112">
    <property type="entry name" value="Protein kinase-like (PK-like)"/>
    <property type="match status" value="1"/>
</dbReference>
<feature type="transmembrane region" description="Helical" evidence="5">
    <location>
        <begin position="7"/>
        <end position="32"/>
    </location>
</feature>
<evidence type="ECO:0000256" key="2">
    <source>
        <dbReference type="ARBA" id="ARBA00022741"/>
    </source>
</evidence>
<evidence type="ECO:0000256" key="3">
    <source>
        <dbReference type="ARBA" id="ARBA00022840"/>
    </source>
</evidence>
<keyword evidence="3" id="KW-0067">ATP-binding</keyword>
<reference evidence="7 8" key="1">
    <citation type="journal article" date="2019" name="Nat. Ecol. Evol.">
        <title>Megaphylogeny resolves global patterns of mushroom evolution.</title>
        <authorList>
            <person name="Varga T."/>
            <person name="Krizsan K."/>
            <person name="Foldi C."/>
            <person name="Dima B."/>
            <person name="Sanchez-Garcia M."/>
            <person name="Sanchez-Ramirez S."/>
            <person name="Szollosi G.J."/>
            <person name="Szarkandi J.G."/>
            <person name="Papp V."/>
            <person name="Albert L."/>
            <person name="Andreopoulos W."/>
            <person name="Angelini C."/>
            <person name="Antonin V."/>
            <person name="Barry K.W."/>
            <person name="Bougher N.L."/>
            <person name="Buchanan P."/>
            <person name="Buyck B."/>
            <person name="Bense V."/>
            <person name="Catcheside P."/>
            <person name="Chovatia M."/>
            <person name="Cooper J."/>
            <person name="Damon W."/>
            <person name="Desjardin D."/>
            <person name="Finy P."/>
            <person name="Geml J."/>
            <person name="Haridas S."/>
            <person name="Hughes K."/>
            <person name="Justo A."/>
            <person name="Karasinski D."/>
            <person name="Kautmanova I."/>
            <person name="Kiss B."/>
            <person name="Kocsube S."/>
            <person name="Kotiranta H."/>
            <person name="LaButti K.M."/>
            <person name="Lechner B.E."/>
            <person name="Liimatainen K."/>
            <person name="Lipzen A."/>
            <person name="Lukacs Z."/>
            <person name="Mihaltcheva S."/>
            <person name="Morgado L.N."/>
            <person name="Niskanen T."/>
            <person name="Noordeloos M.E."/>
            <person name="Ohm R.A."/>
            <person name="Ortiz-Santana B."/>
            <person name="Ovrebo C."/>
            <person name="Racz N."/>
            <person name="Riley R."/>
            <person name="Savchenko A."/>
            <person name="Shiryaev A."/>
            <person name="Soop K."/>
            <person name="Spirin V."/>
            <person name="Szebenyi C."/>
            <person name="Tomsovsky M."/>
            <person name="Tulloss R.E."/>
            <person name="Uehling J."/>
            <person name="Grigoriev I.V."/>
            <person name="Vagvolgyi C."/>
            <person name="Papp T."/>
            <person name="Martin F.M."/>
            <person name="Miettinen O."/>
            <person name="Hibbett D.S."/>
            <person name="Nagy L.G."/>
        </authorList>
    </citation>
    <scope>NUCLEOTIDE SEQUENCE [LARGE SCALE GENOMIC DNA]</scope>
    <source>
        <strain evidence="7 8">CBS 166.37</strain>
    </source>
</reference>